<dbReference type="SUPFAM" id="SSF52266">
    <property type="entry name" value="SGNH hydrolase"/>
    <property type="match status" value="1"/>
</dbReference>
<keyword evidence="6" id="KW-1185">Reference proteome</keyword>
<keyword evidence="5" id="KW-0378">Hydrolase</keyword>
<dbReference type="eggNOG" id="COG2755">
    <property type="taxonomic scope" value="Bacteria"/>
</dbReference>
<dbReference type="Gene3D" id="3.40.50.1110">
    <property type="entry name" value="SGNH hydrolase"/>
    <property type="match status" value="1"/>
</dbReference>
<feature type="disulfide bond" evidence="2">
    <location>
        <begin position="211"/>
        <end position="264"/>
    </location>
</feature>
<proteinExistence type="predicted"/>
<dbReference type="PATRIC" id="fig|909613.9.peg.6445"/>
<organism evidence="5 6">
    <name type="scientific">Actinokineospora spheciospongiae</name>
    <dbReference type="NCBI Taxonomy" id="909613"/>
    <lineage>
        <taxon>Bacteria</taxon>
        <taxon>Bacillati</taxon>
        <taxon>Actinomycetota</taxon>
        <taxon>Actinomycetes</taxon>
        <taxon>Pseudonocardiales</taxon>
        <taxon>Pseudonocardiaceae</taxon>
        <taxon>Actinokineospora</taxon>
    </lineage>
</organism>
<reference evidence="5 6" key="1">
    <citation type="journal article" date="2014" name="Genome Announc.">
        <title>Draft Genome Sequence of the Antitrypanosomally Active Sponge-Associated Bacterium Actinokineospora sp. Strain EG49.</title>
        <authorList>
            <person name="Harjes J."/>
            <person name="Ryu T."/>
            <person name="Abdelmohsen U.R."/>
            <person name="Moitinho-Silva L."/>
            <person name="Horn H."/>
            <person name="Ravasi T."/>
            <person name="Hentschel U."/>
        </authorList>
    </citation>
    <scope>NUCLEOTIDE SEQUENCE [LARGE SCALE GENOMIC DNA]</scope>
    <source>
        <strain evidence="5 6">EG49</strain>
    </source>
</reference>
<sequence length="304" mass="30799">MIFSRFGTAKSRTLLGAGAALTVAAGVAATALVAAPFAGAAQPQDTATRYVALGDSFTAGPGIPTQSGGACARSDRNYPSLLAQATHPAEFVDVSCSGAVTANMEDPQGSAAPQFDALTADTTLVTVGIGGNDVGFGGIIGTCVTLAASDPTGHPCTDHYTAGGVDQLERTFAEKAPKIAAVLQGIHHRSPNAEVVLVGYQAILPATKAACDPANPNKAIVAENDFPYLAAKERSFAHILAATAAANNATFVDTRTASEGHEACTAPGTRWIEGIVDVVNAAPVHPNALGMENVAHLVQAEIAE</sequence>
<feature type="disulfide bond" evidence="2">
    <location>
        <begin position="143"/>
        <end position="156"/>
    </location>
</feature>
<feature type="chain" id="PRO_5004895938" evidence="3">
    <location>
        <begin position="41"/>
        <end position="304"/>
    </location>
</feature>
<dbReference type="CDD" id="cd01823">
    <property type="entry name" value="SEST_like"/>
    <property type="match status" value="1"/>
</dbReference>
<dbReference type="PANTHER" id="PTHR37981">
    <property type="entry name" value="LIPASE 2"/>
    <property type="match status" value="1"/>
</dbReference>
<feature type="active site" description="Nucleophile" evidence="1">
    <location>
        <position position="56"/>
    </location>
</feature>
<evidence type="ECO:0000313" key="5">
    <source>
        <dbReference type="EMBL" id="EWC58308.1"/>
    </source>
</evidence>
<evidence type="ECO:0000313" key="6">
    <source>
        <dbReference type="Proteomes" id="UP000019277"/>
    </source>
</evidence>
<evidence type="ECO:0000256" key="2">
    <source>
        <dbReference type="PIRSR" id="PIRSR637460-2"/>
    </source>
</evidence>
<evidence type="ECO:0000256" key="3">
    <source>
        <dbReference type="SAM" id="SignalP"/>
    </source>
</evidence>
<dbReference type="Proteomes" id="UP000019277">
    <property type="component" value="Unassembled WGS sequence"/>
</dbReference>
<dbReference type="GO" id="GO:0019433">
    <property type="term" value="P:triglyceride catabolic process"/>
    <property type="evidence" value="ECO:0007669"/>
    <property type="project" value="TreeGrafter"/>
</dbReference>
<feature type="signal peptide" evidence="3">
    <location>
        <begin position="1"/>
        <end position="40"/>
    </location>
</feature>
<dbReference type="Pfam" id="PF13472">
    <property type="entry name" value="Lipase_GDSL_2"/>
    <property type="match status" value="1"/>
</dbReference>
<dbReference type="PANTHER" id="PTHR37981:SF1">
    <property type="entry name" value="SGNH HYDROLASE-TYPE ESTERASE DOMAIN-CONTAINING PROTEIN"/>
    <property type="match status" value="1"/>
</dbReference>
<feature type="active site" evidence="1">
    <location>
        <position position="285"/>
    </location>
</feature>
<comment type="caution">
    <text evidence="5">The sequence shown here is derived from an EMBL/GenBank/DDBJ whole genome shotgun (WGS) entry which is preliminary data.</text>
</comment>
<dbReference type="GO" id="GO:0004806">
    <property type="term" value="F:triacylglycerol lipase activity"/>
    <property type="evidence" value="ECO:0007669"/>
    <property type="project" value="TreeGrafter"/>
</dbReference>
<keyword evidence="2" id="KW-1015">Disulfide bond</keyword>
<dbReference type="InterPro" id="IPR037460">
    <property type="entry name" value="SEST-like"/>
</dbReference>
<name>W7ICR5_9PSEU</name>
<dbReference type="InterPro" id="IPR036514">
    <property type="entry name" value="SGNH_hydro_sf"/>
</dbReference>
<accession>W7ICR5</accession>
<evidence type="ECO:0000259" key="4">
    <source>
        <dbReference type="Pfam" id="PF13472"/>
    </source>
</evidence>
<dbReference type="RefSeq" id="WP_233427922.1">
    <property type="nucleotide sequence ID" value="NZ_AYXG01000244.1"/>
</dbReference>
<dbReference type="STRING" id="909613.UO65_6450"/>
<gene>
    <name evidence="5" type="ORF">UO65_6450</name>
</gene>
<dbReference type="InterPro" id="IPR013830">
    <property type="entry name" value="SGNH_hydro"/>
</dbReference>
<keyword evidence="3" id="KW-0732">Signal</keyword>
<dbReference type="EMBL" id="AYXG01000244">
    <property type="protein sequence ID" value="EWC58308.1"/>
    <property type="molecule type" value="Genomic_DNA"/>
</dbReference>
<feature type="disulfide bond" evidence="2">
    <location>
        <begin position="71"/>
        <end position="96"/>
    </location>
</feature>
<protein>
    <submittedName>
        <fullName evidence="5">Secreted hydrolase</fullName>
    </submittedName>
</protein>
<dbReference type="AlphaFoldDB" id="W7ICR5"/>
<evidence type="ECO:0000256" key="1">
    <source>
        <dbReference type="PIRSR" id="PIRSR637460-1"/>
    </source>
</evidence>
<feature type="domain" description="SGNH hydrolase-type esterase" evidence="4">
    <location>
        <begin position="52"/>
        <end position="291"/>
    </location>
</feature>